<protein>
    <submittedName>
        <fullName evidence="1">Uncharacterized protein</fullName>
    </submittedName>
</protein>
<reference evidence="1 2" key="1">
    <citation type="journal article" date="2007" name="J. Virol.">
        <title>Genome sequences of three koi herpesvirus isolates representing the expanding distribution of an emerging disease threatening koi and common carp worldwide.</title>
        <authorList>
            <person name="Aoki T."/>
            <person name="Hirono I."/>
            <person name="Kurokawa K."/>
            <person name="Fukuda H."/>
            <person name="Nahary R."/>
            <person name="Eldar A."/>
            <person name="Davison A.J."/>
            <person name="Waltzek T.B."/>
            <person name="Bercovier H."/>
            <person name="Hedrick R.P."/>
        </authorList>
    </citation>
    <scope>NUCLEOTIDE SEQUENCE [LARGE SCALE GENOMIC DNA]</scope>
    <source>
        <strain evidence="1">TUMST1</strain>
    </source>
</reference>
<dbReference type="EMBL" id="AP008984">
    <property type="protein sequence ID" value="BAF48907.1"/>
    <property type="molecule type" value="Genomic_DNA"/>
</dbReference>
<proteinExistence type="predicted"/>
<evidence type="ECO:0000313" key="2">
    <source>
        <dbReference type="Proteomes" id="UP000169752"/>
    </source>
</evidence>
<sequence>MFVRRRRRGYVVVSQEHRDVVRRDARRFLVETADDRHALLAELEHASGVSLRGHSLGGIDPDPGLLGQVVEHLCLLLGGDVLRVADGLCRDHLVDVVEARLQVVEPDRPELANVLVHSGGLELYLDALDLGGQALGLLVQRRQLGLGLFPLLLLADLALDLVELQGRDAPCHMIVHGPDPVHVRAAQHGLCKVAAEALQERLQVGHGAPHLTPLTLTRY</sequence>
<name>A4FTI8_CYHV3</name>
<gene>
    <name evidence="1" type="ORF">KHVJ103</name>
</gene>
<accession>A4FTI8</accession>
<evidence type="ECO:0000313" key="1">
    <source>
        <dbReference type="EMBL" id="BAF48907.1"/>
    </source>
</evidence>
<organism evidence="1 2">
    <name type="scientific">Cyprinid herpesvirus 3</name>
    <name type="common">CyHV-3</name>
    <dbReference type="NCBI Taxonomy" id="180230"/>
    <lineage>
        <taxon>Viruses</taxon>
        <taxon>Duplodnaviria</taxon>
        <taxon>Heunggongvirae</taxon>
        <taxon>Peploviricota</taxon>
        <taxon>Herviviricetes</taxon>
        <taxon>Herpesvirales</taxon>
        <taxon>Alloherpesviridae</taxon>
        <taxon>Cyvirus</taxon>
        <taxon>Cyvirus cyprinidallo3</taxon>
    </lineage>
</organism>
<dbReference type="Proteomes" id="UP000169752">
    <property type="component" value="Segment"/>
</dbReference>